<dbReference type="PANTHER" id="PTHR14969">
    <property type="entry name" value="SPHINGOSINE-1-PHOSPHATE PHOSPHOHYDROLASE"/>
    <property type="match status" value="1"/>
</dbReference>
<feature type="transmembrane region" description="Helical" evidence="2">
    <location>
        <begin position="277"/>
        <end position="299"/>
    </location>
</feature>
<evidence type="ECO:0000313" key="5">
    <source>
        <dbReference type="Proteomes" id="UP000077202"/>
    </source>
</evidence>
<name>A0A176WBZ4_MARPO</name>
<sequence length="449" mass="49456">MASGRVGAQQRADPDGQALRVVPFVVVALIVAHLLAFSRSSLSDARFTRVAGIRGAISTRVADDLSSARSDECAVTSSYTPRVPGAVRPSTPSAPESWSPVFEKLGIFESIEYQFTNVLKFPDRKMSNIAIARANQGAKGEAQIRLETALKEHRRTRWMPSSRGMIASTKGWRVAEVAEGQKGRKILQARPSRPLSEPSMEPSPSQTQSPTPKSGVLVALDELDKWVSVKVHEIGRRIPRSTLRALEHSGDGRFCIPITAAIWVTPVLFKFPELRSFLLNLFVAFMFDLVFIGTLKSIIRRPRPVYNKGMYVFVSVDHWSFPSGHASRALMVAAFFWFYEPMWGVLCTEHLVPTAKPYLDQLYPGSGMVLSSLKALVAPAALYLLSMWAVATASSRVLLGRHYVMDVMAGSAIGLLEASFLHSFLHISPSVSQSLHSWLLAKLGIPNLQ</sequence>
<comment type="caution">
    <text evidence="4">The sequence shown here is derived from an EMBL/GenBank/DDBJ whole genome shotgun (WGS) entry which is preliminary data.</text>
</comment>
<feature type="transmembrane region" description="Helical" evidence="2">
    <location>
        <begin position="368"/>
        <end position="391"/>
    </location>
</feature>
<accession>A0A176WBZ4</accession>
<dbReference type="SUPFAM" id="SSF48317">
    <property type="entry name" value="Acid phosphatase/Vanadium-dependent haloperoxidase"/>
    <property type="match status" value="1"/>
</dbReference>
<feature type="transmembrane region" description="Helical" evidence="2">
    <location>
        <begin position="18"/>
        <end position="37"/>
    </location>
</feature>
<dbReference type="PANTHER" id="PTHR14969:SF13">
    <property type="entry name" value="AT30094P"/>
    <property type="match status" value="1"/>
</dbReference>
<dbReference type="Gene3D" id="1.20.144.10">
    <property type="entry name" value="Phosphatidic acid phosphatase type 2/haloperoxidase"/>
    <property type="match status" value="1"/>
</dbReference>
<keyword evidence="2" id="KW-0472">Membrane</keyword>
<gene>
    <name evidence="4" type="ORF">AXG93_4295s1050</name>
</gene>
<dbReference type="EMBL" id="LVLJ01001351">
    <property type="protein sequence ID" value="OAE30151.1"/>
    <property type="molecule type" value="Genomic_DNA"/>
</dbReference>
<feature type="domain" description="Phosphatidic acid phosphatase type 2/haloperoxidase" evidence="3">
    <location>
        <begin position="277"/>
        <end position="422"/>
    </location>
</feature>
<dbReference type="GO" id="GO:0042392">
    <property type="term" value="F:sphingosine-1-phosphate phosphatase activity"/>
    <property type="evidence" value="ECO:0007669"/>
    <property type="project" value="TreeGrafter"/>
</dbReference>
<dbReference type="AlphaFoldDB" id="A0A176WBZ4"/>
<organism evidence="4 5">
    <name type="scientific">Marchantia polymorpha subsp. ruderalis</name>
    <dbReference type="NCBI Taxonomy" id="1480154"/>
    <lineage>
        <taxon>Eukaryota</taxon>
        <taxon>Viridiplantae</taxon>
        <taxon>Streptophyta</taxon>
        <taxon>Embryophyta</taxon>
        <taxon>Marchantiophyta</taxon>
        <taxon>Marchantiopsida</taxon>
        <taxon>Marchantiidae</taxon>
        <taxon>Marchantiales</taxon>
        <taxon>Marchantiaceae</taxon>
        <taxon>Marchantia</taxon>
    </lineage>
</organism>
<evidence type="ECO:0000256" key="1">
    <source>
        <dbReference type="SAM" id="MobiDB-lite"/>
    </source>
</evidence>
<evidence type="ECO:0000256" key="2">
    <source>
        <dbReference type="SAM" id="Phobius"/>
    </source>
</evidence>
<dbReference type="InterPro" id="IPR036938">
    <property type="entry name" value="PAP2/HPO_sf"/>
</dbReference>
<reference evidence="4" key="1">
    <citation type="submission" date="2016-03" db="EMBL/GenBank/DDBJ databases">
        <title>Mechanisms controlling the formation of the plant cell surface in tip-growing cells are functionally conserved among land plants.</title>
        <authorList>
            <person name="Honkanen S."/>
            <person name="Jones V.A."/>
            <person name="Morieri G."/>
            <person name="Champion C."/>
            <person name="Hetherington A.J."/>
            <person name="Kelly S."/>
            <person name="Saint-Marcoux D."/>
            <person name="Proust H."/>
            <person name="Prescott H."/>
            <person name="Dolan L."/>
        </authorList>
    </citation>
    <scope>NUCLEOTIDE SEQUENCE [LARGE SCALE GENOMIC DNA]</scope>
    <source>
        <tissue evidence="4">Whole gametophyte</tissue>
    </source>
</reference>
<dbReference type="Pfam" id="PF01569">
    <property type="entry name" value="PAP2"/>
    <property type="match status" value="1"/>
</dbReference>
<protein>
    <recommendedName>
        <fullName evidence="3">Phosphatidic acid phosphatase type 2/haloperoxidase domain-containing protein</fullName>
    </recommendedName>
</protein>
<evidence type="ECO:0000313" key="4">
    <source>
        <dbReference type="EMBL" id="OAE30151.1"/>
    </source>
</evidence>
<keyword evidence="2" id="KW-1133">Transmembrane helix</keyword>
<feature type="compositionally biased region" description="Low complexity" evidence="1">
    <location>
        <begin position="190"/>
        <end position="213"/>
    </location>
</feature>
<keyword evidence="5" id="KW-1185">Reference proteome</keyword>
<proteinExistence type="predicted"/>
<dbReference type="InterPro" id="IPR000326">
    <property type="entry name" value="PAP2/HPO"/>
</dbReference>
<dbReference type="SMART" id="SM00014">
    <property type="entry name" value="acidPPc"/>
    <property type="match status" value="1"/>
</dbReference>
<feature type="region of interest" description="Disordered" evidence="1">
    <location>
        <begin position="180"/>
        <end position="213"/>
    </location>
</feature>
<evidence type="ECO:0000259" key="3">
    <source>
        <dbReference type="SMART" id="SM00014"/>
    </source>
</evidence>
<keyword evidence="2" id="KW-0812">Transmembrane</keyword>
<dbReference type="Proteomes" id="UP000077202">
    <property type="component" value="Unassembled WGS sequence"/>
</dbReference>